<dbReference type="Gene3D" id="2.130.10.10">
    <property type="entry name" value="YVTN repeat-like/Quinoprotein amine dehydrogenase"/>
    <property type="match status" value="1"/>
</dbReference>
<evidence type="ECO:0000313" key="5">
    <source>
        <dbReference type="Proteomes" id="UP000054032"/>
    </source>
</evidence>
<dbReference type="PROSITE" id="PS50082">
    <property type="entry name" value="WD_REPEATS_2"/>
    <property type="match status" value="1"/>
</dbReference>
<accession>W6YTC1</accession>
<proteinExistence type="predicted"/>
<name>W6YTC1_COCMI</name>
<dbReference type="SUPFAM" id="SSF50978">
    <property type="entry name" value="WD40 repeat-like"/>
    <property type="match status" value="1"/>
</dbReference>
<organism evidence="4 5">
    <name type="scientific">Bipolaris oryzae ATCC 44560</name>
    <dbReference type="NCBI Taxonomy" id="930090"/>
    <lineage>
        <taxon>Eukaryota</taxon>
        <taxon>Fungi</taxon>
        <taxon>Dikarya</taxon>
        <taxon>Ascomycota</taxon>
        <taxon>Pezizomycotina</taxon>
        <taxon>Dothideomycetes</taxon>
        <taxon>Pleosporomycetidae</taxon>
        <taxon>Pleosporales</taxon>
        <taxon>Pleosporineae</taxon>
        <taxon>Pleosporaceae</taxon>
        <taxon>Bipolaris</taxon>
    </lineage>
</organism>
<gene>
    <name evidence="4" type="ORF">COCMIDRAFT_107749</name>
</gene>
<dbReference type="PROSITE" id="PS50294">
    <property type="entry name" value="WD_REPEATS_REGION"/>
    <property type="match status" value="1"/>
</dbReference>
<dbReference type="OrthoDB" id="538223at2759"/>
<keyword evidence="5" id="KW-1185">Reference proteome</keyword>
<dbReference type="EMBL" id="KI964136">
    <property type="protein sequence ID" value="EUC40845.1"/>
    <property type="molecule type" value="Genomic_DNA"/>
</dbReference>
<sequence length="118" mass="12828">VCSVAFSHDSARLASGSDDNTVKIWDAHSGVCLQTLMGHGFSNLAQILASQYPNKVIDEARKPACQNIHISDDGVWICLNAQKLLWLPTEYRPGCKAVSGEYVGIGTGHGKVWIGRFQ</sequence>
<dbReference type="GeneID" id="19119110"/>
<feature type="repeat" description="WD" evidence="3">
    <location>
        <begin position="1"/>
        <end position="35"/>
    </location>
</feature>
<dbReference type="Pfam" id="PF00400">
    <property type="entry name" value="WD40"/>
    <property type="match status" value="1"/>
</dbReference>
<dbReference type="InterPro" id="IPR015943">
    <property type="entry name" value="WD40/YVTN_repeat-like_dom_sf"/>
</dbReference>
<reference evidence="4 5" key="1">
    <citation type="journal article" date="2013" name="PLoS Genet.">
        <title>Comparative genome structure, secondary metabolite, and effector coding capacity across Cochliobolus pathogens.</title>
        <authorList>
            <person name="Condon B.J."/>
            <person name="Leng Y."/>
            <person name="Wu D."/>
            <person name="Bushley K.E."/>
            <person name="Ohm R.A."/>
            <person name="Otillar R."/>
            <person name="Martin J."/>
            <person name="Schackwitz W."/>
            <person name="Grimwood J."/>
            <person name="MohdZainudin N."/>
            <person name="Xue C."/>
            <person name="Wang R."/>
            <person name="Manning V.A."/>
            <person name="Dhillon B."/>
            <person name="Tu Z.J."/>
            <person name="Steffenson B.J."/>
            <person name="Salamov A."/>
            <person name="Sun H."/>
            <person name="Lowry S."/>
            <person name="LaButti K."/>
            <person name="Han J."/>
            <person name="Copeland A."/>
            <person name="Lindquist E."/>
            <person name="Barry K."/>
            <person name="Schmutz J."/>
            <person name="Baker S.E."/>
            <person name="Ciuffetti L.M."/>
            <person name="Grigoriev I.V."/>
            <person name="Zhong S."/>
            <person name="Turgeon B.G."/>
        </authorList>
    </citation>
    <scope>NUCLEOTIDE SEQUENCE [LARGE SCALE GENOMIC DNA]</scope>
    <source>
        <strain evidence="4 5">ATCC 44560</strain>
    </source>
</reference>
<evidence type="ECO:0000313" key="4">
    <source>
        <dbReference type="EMBL" id="EUC40845.1"/>
    </source>
</evidence>
<dbReference type="InterPro" id="IPR036322">
    <property type="entry name" value="WD40_repeat_dom_sf"/>
</dbReference>
<dbReference type="KEGG" id="bor:COCMIDRAFT_107749"/>
<dbReference type="PROSITE" id="PS00678">
    <property type="entry name" value="WD_REPEATS_1"/>
    <property type="match status" value="1"/>
</dbReference>
<dbReference type="HOGENOM" id="CLU_161496_0_0_1"/>
<dbReference type="Proteomes" id="UP000054032">
    <property type="component" value="Unassembled WGS sequence"/>
</dbReference>
<evidence type="ECO:0000256" key="3">
    <source>
        <dbReference type="PROSITE-ProRule" id="PRU00221"/>
    </source>
</evidence>
<dbReference type="RefSeq" id="XP_007692653.1">
    <property type="nucleotide sequence ID" value="XM_007694463.1"/>
</dbReference>
<dbReference type="STRING" id="930090.W6YTC1"/>
<dbReference type="InterPro" id="IPR001680">
    <property type="entry name" value="WD40_rpt"/>
</dbReference>
<protein>
    <submittedName>
        <fullName evidence="4">Uncharacterized protein</fullName>
    </submittedName>
</protein>
<feature type="non-terminal residue" evidence="4">
    <location>
        <position position="1"/>
    </location>
</feature>
<dbReference type="AlphaFoldDB" id="W6YTC1"/>
<dbReference type="InterPro" id="IPR019775">
    <property type="entry name" value="WD40_repeat_CS"/>
</dbReference>
<evidence type="ECO:0000256" key="2">
    <source>
        <dbReference type="ARBA" id="ARBA00022737"/>
    </source>
</evidence>
<keyword evidence="1 3" id="KW-0853">WD repeat</keyword>
<keyword evidence="2" id="KW-0677">Repeat</keyword>
<evidence type="ECO:0000256" key="1">
    <source>
        <dbReference type="ARBA" id="ARBA00022574"/>
    </source>
</evidence>